<evidence type="ECO:0000313" key="2">
    <source>
        <dbReference type="Proteomes" id="UP000271098"/>
    </source>
</evidence>
<dbReference type="AlphaFoldDB" id="A0A183E721"/>
<keyword evidence="2" id="KW-1185">Reference proteome</keyword>
<organism evidence="3">
    <name type="scientific">Gongylonema pulchrum</name>
    <dbReference type="NCBI Taxonomy" id="637853"/>
    <lineage>
        <taxon>Eukaryota</taxon>
        <taxon>Metazoa</taxon>
        <taxon>Ecdysozoa</taxon>
        <taxon>Nematoda</taxon>
        <taxon>Chromadorea</taxon>
        <taxon>Rhabditida</taxon>
        <taxon>Spirurina</taxon>
        <taxon>Spiruromorpha</taxon>
        <taxon>Spiruroidea</taxon>
        <taxon>Gongylonematidae</taxon>
        <taxon>Gongylonema</taxon>
    </lineage>
</organism>
<dbReference type="EMBL" id="UYRT01084203">
    <property type="protein sequence ID" value="VDN28500.1"/>
    <property type="molecule type" value="Genomic_DNA"/>
</dbReference>
<dbReference type="WBParaSite" id="GPUH_0001678401-mRNA-1">
    <property type="protein sequence ID" value="GPUH_0001678401-mRNA-1"/>
    <property type="gene ID" value="GPUH_0001678401"/>
</dbReference>
<evidence type="ECO:0000313" key="3">
    <source>
        <dbReference type="WBParaSite" id="GPUH_0001678401-mRNA-1"/>
    </source>
</evidence>
<sequence>MILVLSVQWSLRDVRYRTKLIAVAPSSTAASGEYAHLPKSALAAACVCTRLGLQKLELLGQALLDSGDRSWKWTMIDCFCLKCTQLLGPEAQRFWPNPAEAN</sequence>
<reference evidence="1 2" key="2">
    <citation type="submission" date="2018-11" db="EMBL/GenBank/DDBJ databases">
        <authorList>
            <consortium name="Pathogen Informatics"/>
        </authorList>
    </citation>
    <scope>NUCLEOTIDE SEQUENCE [LARGE SCALE GENOMIC DNA]</scope>
</reference>
<gene>
    <name evidence="1" type="ORF">GPUH_LOCUS16763</name>
</gene>
<proteinExistence type="predicted"/>
<dbReference type="Proteomes" id="UP000271098">
    <property type="component" value="Unassembled WGS sequence"/>
</dbReference>
<accession>A0A183E721</accession>
<evidence type="ECO:0000313" key="1">
    <source>
        <dbReference type="EMBL" id="VDN28500.1"/>
    </source>
</evidence>
<name>A0A183E721_9BILA</name>
<reference evidence="3" key="1">
    <citation type="submission" date="2016-06" db="UniProtKB">
        <authorList>
            <consortium name="WormBaseParasite"/>
        </authorList>
    </citation>
    <scope>IDENTIFICATION</scope>
</reference>
<protein>
    <submittedName>
        <fullName evidence="3">Secreted protein</fullName>
    </submittedName>
</protein>